<geneLocation type="plasmid" evidence="9">
    <name>pDeide3</name>
</geneLocation>
<dbReference type="Pfam" id="PF04545">
    <property type="entry name" value="Sigma70_r4"/>
    <property type="match status" value="1"/>
</dbReference>
<evidence type="ECO:0000256" key="3">
    <source>
        <dbReference type="ARBA" id="ARBA00023082"/>
    </source>
</evidence>
<dbReference type="GO" id="GO:0016987">
    <property type="term" value="F:sigma factor activity"/>
    <property type="evidence" value="ECO:0007669"/>
    <property type="project" value="UniProtKB-KW"/>
</dbReference>
<evidence type="ECO:0000313" key="8">
    <source>
        <dbReference type="EMBL" id="ACO48135.1"/>
    </source>
</evidence>
<comment type="similarity">
    <text evidence="1">Belongs to the sigma-70 factor family. ECF subfamily.</text>
</comment>
<dbReference type="EMBL" id="CP001117">
    <property type="protein sequence ID" value="ACO48135.1"/>
    <property type="molecule type" value="Genomic_DNA"/>
</dbReference>
<dbReference type="Pfam" id="PF04542">
    <property type="entry name" value="Sigma70_r2"/>
    <property type="match status" value="1"/>
</dbReference>
<keyword evidence="8" id="KW-0614">Plasmid</keyword>
<name>C1D3Q6_DEIDV</name>
<organism evidence="8 9">
    <name type="scientific">Deinococcus deserti (strain DSM 17065 / CIP 109153 / LMG 22923 / VCD115)</name>
    <dbReference type="NCBI Taxonomy" id="546414"/>
    <lineage>
        <taxon>Bacteria</taxon>
        <taxon>Thermotogati</taxon>
        <taxon>Deinococcota</taxon>
        <taxon>Deinococci</taxon>
        <taxon>Deinococcales</taxon>
        <taxon>Deinococcaceae</taxon>
        <taxon>Deinococcus</taxon>
    </lineage>
</organism>
<evidence type="ECO:0000259" key="6">
    <source>
        <dbReference type="Pfam" id="PF04542"/>
    </source>
</evidence>
<keyword evidence="9" id="KW-1185">Reference proteome</keyword>
<dbReference type="InterPro" id="IPR036388">
    <property type="entry name" value="WH-like_DNA-bd_sf"/>
</dbReference>
<evidence type="ECO:0000256" key="2">
    <source>
        <dbReference type="ARBA" id="ARBA00023015"/>
    </source>
</evidence>
<dbReference type="InterPro" id="IPR013325">
    <property type="entry name" value="RNA_pol_sigma_r2"/>
</dbReference>
<dbReference type="Proteomes" id="UP000002208">
    <property type="component" value="Plasmid 3"/>
</dbReference>
<dbReference type="KEGG" id="ddr:Deide_3p01870"/>
<reference evidence="8 9" key="1">
    <citation type="journal article" date="2009" name="PLoS Genet.">
        <title>Alliance of proteomics and genomics to unravel the specificities of Sahara bacterium Deinococcus deserti.</title>
        <authorList>
            <person name="de Groot A."/>
            <person name="Dulermo R."/>
            <person name="Ortet P."/>
            <person name="Blanchard L."/>
            <person name="Guerin P."/>
            <person name="Fernandez B."/>
            <person name="Vacherie B."/>
            <person name="Dossat C."/>
            <person name="Jolivet E."/>
            <person name="Siguier P."/>
            <person name="Chandler M."/>
            <person name="Barakat M."/>
            <person name="Dedieu A."/>
            <person name="Barbe V."/>
            <person name="Heulin T."/>
            <person name="Sommer S."/>
            <person name="Achouak W."/>
            <person name="Armengaud J."/>
        </authorList>
    </citation>
    <scope>NUCLEOTIDE SEQUENCE [LARGE SCALE GENOMIC DNA]</scope>
    <source>
        <strain evidence="9">DSM 17065 / CIP 109153 / LMG 22923 / VCD115</strain>
        <plasmid evidence="9">pDeide3</plasmid>
    </source>
</reference>
<proteinExistence type="inferred from homology"/>
<dbReference type="PANTHER" id="PTHR43133:SF62">
    <property type="entry name" value="RNA POLYMERASE SIGMA FACTOR SIGZ"/>
    <property type="match status" value="1"/>
</dbReference>
<dbReference type="SUPFAM" id="SSF88659">
    <property type="entry name" value="Sigma3 and sigma4 domains of RNA polymerase sigma factors"/>
    <property type="match status" value="1"/>
</dbReference>
<evidence type="ECO:0000256" key="5">
    <source>
        <dbReference type="ARBA" id="ARBA00023163"/>
    </source>
</evidence>
<dbReference type="InterPro" id="IPR007630">
    <property type="entry name" value="RNA_pol_sigma70_r4"/>
</dbReference>
<evidence type="ECO:0000256" key="4">
    <source>
        <dbReference type="ARBA" id="ARBA00023125"/>
    </source>
</evidence>
<dbReference type="AlphaFoldDB" id="C1D3Q6"/>
<evidence type="ECO:0000256" key="1">
    <source>
        <dbReference type="ARBA" id="ARBA00010641"/>
    </source>
</evidence>
<keyword evidence="3" id="KW-0731">Sigma factor</keyword>
<keyword evidence="5" id="KW-0804">Transcription</keyword>
<dbReference type="InterPro" id="IPR007627">
    <property type="entry name" value="RNA_pol_sigma70_r2"/>
</dbReference>
<dbReference type="PANTHER" id="PTHR43133">
    <property type="entry name" value="RNA POLYMERASE ECF-TYPE SIGMA FACTO"/>
    <property type="match status" value="1"/>
</dbReference>
<dbReference type="InterPro" id="IPR039425">
    <property type="entry name" value="RNA_pol_sigma-70-like"/>
</dbReference>
<dbReference type="SUPFAM" id="SSF88946">
    <property type="entry name" value="Sigma2 domain of RNA polymerase sigma factors"/>
    <property type="match status" value="1"/>
</dbReference>
<evidence type="ECO:0000259" key="7">
    <source>
        <dbReference type="Pfam" id="PF04545"/>
    </source>
</evidence>
<dbReference type="Gene3D" id="1.10.10.10">
    <property type="entry name" value="Winged helix-like DNA-binding domain superfamily/Winged helix DNA-binding domain"/>
    <property type="match status" value="1"/>
</dbReference>
<feature type="domain" description="RNA polymerase sigma-70 region 4" evidence="7">
    <location>
        <begin position="124"/>
        <end position="171"/>
    </location>
</feature>
<protein>
    <submittedName>
        <fullName evidence="8">Putative RNA polymerase, sigma-24 subunit, ECF subfamily</fullName>
    </submittedName>
</protein>
<dbReference type="OrthoDB" id="3472490at2"/>
<sequence length="178" mass="19886">MESSEEAALLGRLQQGDEAALAALYSGMGSKVFSLALQLLGSREEAEEVMQDTFLKVYRQARTYRADLGSPRAFVYTIARNDCMSRLRARRARPQKADWDVHELDSPLPSASVDGHLGAVVTQALAQLEPLDRQLLHDSFYAGYTHLELAERSKLPLGTVKSRVRRALLALERFLEQP</sequence>
<dbReference type="Gene3D" id="1.10.1740.10">
    <property type="match status" value="1"/>
</dbReference>
<feature type="domain" description="RNA polymerase sigma-70 region 2" evidence="6">
    <location>
        <begin position="25"/>
        <end position="91"/>
    </location>
</feature>
<dbReference type="InterPro" id="IPR013324">
    <property type="entry name" value="RNA_pol_sigma_r3/r4-like"/>
</dbReference>
<keyword evidence="4" id="KW-0238">DNA-binding</keyword>
<dbReference type="HOGENOM" id="CLU_047691_9_3_0"/>
<accession>C1D3Q6</accession>
<keyword evidence="2" id="KW-0805">Transcription regulation</keyword>
<dbReference type="GO" id="GO:0006352">
    <property type="term" value="P:DNA-templated transcription initiation"/>
    <property type="evidence" value="ECO:0007669"/>
    <property type="project" value="InterPro"/>
</dbReference>
<gene>
    <name evidence="8" type="ordered locus">Deide_3p01870</name>
</gene>
<dbReference type="GO" id="GO:0003677">
    <property type="term" value="F:DNA binding"/>
    <property type="evidence" value="ECO:0007669"/>
    <property type="project" value="UniProtKB-KW"/>
</dbReference>
<evidence type="ECO:0000313" key="9">
    <source>
        <dbReference type="Proteomes" id="UP000002208"/>
    </source>
</evidence>
<dbReference type="NCBIfam" id="TIGR02937">
    <property type="entry name" value="sigma70-ECF"/>
    <property type="match status" value="1"/>
</dbReference>
<dbReference type="InterPro" id="IPR014284">
    <property type="entry name" value="RNA_pol_sigma-70_dom"/>
</dbReference>
<dbReference type="RefSeq" id="WP_012695008.1">
    <property type="nucleotide sequence ID" value="NC_012528.1"/>
</dbReference>